<keyword evidence="1 4" id="KW-0808">Transferase</keyword>
<reference evidence="5 6" key="1">
    <citation type="submission" date="2020-08" db="EMBL/GenBank/DDBJ databases">
        <authorList>
            <person name="Newling K."/>
            <person name="Davey J."/>
            <person name="Forrester S."/>
        </authorList>
    </citation>
    <scope>NUCLEOTIDE SEQUENCE [LARGE SCALE GENOMIC DNA]</scope>
    <source>
        <strain evidence="6">Crithidia deanei Carvalho (ATCC PRA-265)</strain>
    </source>
</reference>
<name>A0A7G2CLG1_9TRYP</name>
<dbReference type="HAMAP" id="MF_00235">
    <property type="entry name" value="Adenylate_kinase_Adk"/>
    <property type="match status" value="1"/>
</dbReference>
<dbReference type="PRINTS" id="PR00094">
    <property type="entry name" value="ADENYLTKNASE"/>
</dbReference>
<dbReference type="InterPro" id="IPR000850">
    <property type="entry name" value="Adenylat/UMP-CMP_kin"/>
</dbReference>
<evidence type="ECO:0000256" key="1">
    <source>
        <dbReference type="ARBA" id="ARBA00022679"/>
    </source>
</evidence>
<dbReference type="AlphaFoldDB" id="A0A7G2CLG1"/>
<evidence type="ECO:0000313" key="5">
    <source>
        <dbReference type="EMBL" id="CAD2220265.1"/>
    </source>
</evidence>
<proteinExistence type="inferred from homology"/>
<organism evidence="5 6">
    <name type="scientific">Angomonas deanei</name>
    <dbReference type="NCBI Taxonomy" id="59799"/>
    <lineage>
        <taxon>Eukaryota</taxon>
        <taxon>Discoba</taxon>
        <taxon>Euglenozoa</taxon>
        <taxon>Kinetoplastea</taxon>
        <taxon>Metakinetoplastina</taxon>
        <taxon>Trypanosomatida</taxon>
        <taxon>Trypanosomatidae</taxon>
        <taxon>Strigomonadinae</taxon>
        <taxon>Angomonas</taxon>
    </lineage>
</organism>
<dbReference type="GO" id="GO:0006139">
    <property type="term" value="P:nucleobase-containing compound metabolic process"/>
    <property type="evidence" value="ECO:0007669"/>
    <property type="project" value="InterPro"/>
</dbReference>
<gene>
    <name evidence="5" type="ORF">ADEAN_000778000</name>
</gene>
<dbReference type="InterPro" id="IPR033690">
    <property type="entry name" value="Adenylat_kinase_CS"/>
</dbReference>
<dbReference type="PROSITE" id="PS00113">
    <property type="entry name" value="ADENYLATE_KINASE"/>
    <property type="match status" value="1"/>
</dbReference>
<keyword evidence="6" id="KW-1185">Reference proteome</keyword>
<dbReference type="InterPro" id="IPR027417">
    <property type="entry name" value="P-loop_NTPase"/>
</dbReference>
<dbReference type="Proteomes" id="UP000515908">
    <property type="component" value="Chromosome 16"/>
</dbReference>
<evidence type="ECO:0000256" key="2">
    <source>
        <dbReference type="ARBA" id="ARBA00022741"/>
    </source>
</evidence>
<sequence>MLPHSFPSEMSDQLKVFFILGGPGSGKGTNCARLVEDFGYTHFSAGDLLRAAAKEGTSDVANLIRELIRGGNIVPSEITVALLKQTIQEHPNPIGYVIDGFPRKFDQARMFEEDIAKAAGIIYYQCSEETMEKRLLGRAEGGEKRDDDNAEVIRKRFRVNVEECEPVVESYKKEGRCFVIDANRDKEEVYNDTKKVFVQLGEKPKK</sequence>
<dbReference type="EMBL" id="LR877160">
    <property type="protein sequence ID" value="CAD2220265.1"/>
    <property type="molecule type" value="Genomic_DNA"/>
</dbReference>
<keyword evidence="3 4" id="KW-0418">Kinase</keyword>
<evidence type="ECO:0000313" key="6">
    <source>
        <dbReference type="Proteomes" id="UP000515908"/>
    </source>
</evidence>
<dbReference type="Pfam" id="PF00406">
    <property type="entry name" value="ADK"/>
    <property type="match status" value="1"/>
</dbReference>
<evidence type="ECO:0000256" key="4">
    <source>
        <dbReference type="RuleBase" id="RU003330"/>
    </source>
</evidence>
<dbReference type="GO" id="GO:0019205">
    <property type="term" value="F:nucleobase-containing compound kinase activity"/>
    <property type="evidence" value="ECO:0007669"/>
    <property type="project" value="InterPro"/>
</dbReference>
<dbReference type="Gene3D" id="3.40.50.300">
    <property type="entry name" value="P-loop containing nucleotide triphosphate hydrolases"/>
    <property type="match status" value="1"/>
</dbReference>
<accession>A0A7G2CLG1</accession>
<dbReference type="CDD" id="cd01428">
    <property type="entry name" value="ADK"/>
    <property type="match status" value="1"/>
</dbReference>
<comment type="similarity">
    <text evidence="4">Belongs to the adenylate kinase family.</text>
</comment>
<protein>
    <submittedName>
        <fullName evidence="5">Adenylate kinase/AAA domain containing protein, putative</fullName>
    </submittedName>
</protein>
<keyword evidence="2" id="KW-0547">Nucleotide-binding</keyword>
<dbReference type="GO" id="GO:0005524">
    <property type="term" value="F:ATP binding"/>
    <property type="evidence" value="ECO:0007669"/>
    <property type="project" value="InterPro"/>
</dbReference>
<dbReference type="PANTHER" id="PTHR23359">
    <property type="entry name" value="NUCLEOTIDE KINASE"/>
    <property type="match status" value="1"/>
</dbReference>
<dbReference type="VEuPathDB" id="TriTrypDB:ADEAN_000778000"/>
<evidence type="ECO:0000256" key="3">
    <source>
        <dbReference type="ARBA" id="ARBA00022777"/>
    </source>
</evidence>
<dbReference type="SUPFAM" id="SSF52540">
    <property type="entry name" value="P-loop containing nucleoside triphosphate hydrolases"/>
    <property type="match status" value="1"/>
</dbReference>
<dbReference type="OrthoDB" id="442176at2759"/>